<feature type="chain" id="PRO_5043540150" evidence="3">
    <location>
        <begin position="28"/>
        <end position="89"/>
    </location>
</feature>
<keyword evidence="2" id="KW-1133">Transmembrane helix</keyword>
<dbReference type="Proteomes" id="UP001054252">
    <property type="component" value="Unassembled WGS sequence"/>
</dbReference>
<accession>A0AAV5J1W5</accession>
<evidence type="ECO:0000313" key="4">
    <source>
        <dbReference type="EMBL" id="GKV08588.1"/>
    </source>
</evidence>
<evidence type="ECO:0000256" key="3">
    <source>
        <dbReference type="SAM" id="SignalP"/>
    </source>
</evidence>
<evidence type="ECO:0000256" key="2">
    <source>
        <dbReference type="SAM" id="Phobius"/>
    </source>
</evidence>
<reference evidence="4 5" key="1">
    <citation type="journal article" date="2021" name="Commun. Biol.">
        <title>The genome of Shorea leprosula (Dipterocarpaceae) highlights the ecological relevance of drought in aseasonal tropical rainforests.</title>
        <authorList>
            <person name="Ng K.K.S."/>
            <person name="Kobayashi M.J."/>
            <person name="Fawcett J.A."/>
            <person name="Hatakeyama M."/>
            <person name="Paape T."/>
            <person name="Ng C.H."/>
            <person name="Ang C.C."/>
            <person name="Tnah L.H."/>
            <person name="Lee C.T."/>
            <person name="Nishiyama T."/>
            <person name="Sese J."/>
            <person name="O'Brien M.J."/>
            <person name="Copetti D."/>
            <person name="Mohd Noor M.I."/>
            <person name="Ong R.C."/>
            <person name="Putra M."/>
            <person name="Sireger I.Z."/>
            <person name="Indrioko S."/>
            <person name="Kosugi Y."/>
            <person name="Izuno A."/>
            <person name="Isagi Y."/>
            <person name="Lee S.L."/>
            <person name="Shimizu K.K."/>
        </authorList>
    </citation>
    <scope>NUCLEOTIDE SEQUENCE [LARGE SCALE GENOMIC DNA]</scope>
    <source>
        <strain evidence="4">214</strain>
    </source>
</reference>
<protein>
    <submittedName>
        <fullName evidence="4">Uncharacterized protein</fullName>
    </submittedName>
</protein>
<organism evidence="4 5">
    <name type="scientific">Rubroshorea leprosula</name>
    <dbReference type="NCBI Taxonomy" id="152421"/>
    <lineage>
        <taxon>Eukaryota</taxon>
        <taxon>Viridiplantae</taxon>
        <taxon>Streptophyta</taxon>
        <taxon>Embryophyta</taxon>
        <taxon>Tracheophyta</taxon>
        <taxon>Spermatophyta</taxon>
        <taxon>Magnoliopsida</taxon>
        <taxon>eudicotyledons</taxon>
        <taxon>Gunneridae</taxon>
        <taxon>Pentapetalae</taxon>
        <taxon>rosids</taxon>
        <taxon>malvids</taxon>
        <taxon>Malvales</taxon>
        <taxon>Dipterocarpaceae</taxon>
        <taxon>Rubroshorea</taxon>
    </lineage>
</organism>
<dbReference type="PROSITE" id="PS51257">
    <property type="entry name" value="PROKAR_LIPOPROTEIN"/>
    <property type="match status" value="1"/>
</dbReference>
<name>A0AAV5J1W5_9ROSI</name>
<feature type="signal peptide" evidence="3">
    <location>
        <begin position="1"/>
        <end position="27"/>
    </location>
</feature>
<evidence type="ECO:0000256" key="1">
    <source>
        <dbReference type="SAM" id="MobiDB-lite"/>
    </source>
</evidence>
<dbReference type="AlphaFoldDB" id="A0AAV5J1W5"/>
<dbReference type="EMBL" id="BPVZ01000029">
    <property type="protein sequence ID" value="GKV08588.1"/>
    <property type="molecule type" value="Genomic_DNA"/>
</dbReference>
<keyword evidence="2" id="KW-0812">Transmembrane</keyword>
<comment type="caution">
    <text evidence="4">The sequence shown here is derived from an EMBL/GenBank/DDBJ whole genome shotgun (WGS) entry which is preliminary data.</text>
</comment>
<evidence type="ECO:0000313" key="5">
    <source>
        <dbReference type="Proteomes" id="UP001054252"/>
    </source>
</evidence>
<keyword evidence="5" id="KW-1185">Reference proteome</keyword>
<gene>
    <name evidence="4" type="ORF">SLEP1_g20200</name>
</gene>
<feature type="compositionally biased region" description="Low complexity" evidence="1">
    <location>
        <begin position="38"/>
        <end position="48"/>
    </location>
</feature>
<keyword evidence="3" id="KW-0732">Signal</keyword>
<proteinExistence type="predicted"/>
<sequence>MALNKIVAVFSIWFACVLLLAIAAAAAETPVPSPTPASITQTPSAPITTPAPAPAPAPGSASGLLASFPLVMAGLIGFAVSFLALKEIA</sequence>
<feature type="transmembrane region" description="Helical" evidence="2">
    <location>
        <begin position="64"/>
        <end position="85"/>
    </location>
</feature>
<feature type="region of interest" description="Disordered" evidence="1">
    <location>
        <begin position="30"/>
        <end position="59"/>
    </location>
</feature>
<keyword evidence="2" id="KW-0472">Membrane</keyword>